<evidence type="ECO:0000313" key="2">
    <source>
        <dbReference type="Proteomes" id="UP000287144"/>
    </source>
</evidence>
<gene>
    <name evidence="1" type="ORF">CEP52_015595</name>
</gene>
<dbReference type="AlphaFoldDB" id="A0A428SBU4"/>
<organism evidence="1 2">
    <name type="scientific">Fusarium oligoseptatum</name>
    <dbReference type="NCBI Taxonomy" id="2604345"/>
    <lineage>
        <taxon>Eukaryota</taxon>
        <taxon>Fungi</taxon>
        <taxon>Dikarya</taxon>
        <taxon>Ascomycota</taxon>
        <taxon>Pezizomycotina</taxon>
        <taxon>Sordariomycetes</taxon>
        <taxon>Hypocreomycetidae</taxon>
        <taxon>Hypocreales</taxon>
        <taxon>Nectriaceae</taxon>
        <taxon>Fusarium</taxon>
        <taxon>Fusarium solani species complex</taxon>
    </lineage>
</organism>
<dbReference type="EMBL" id="NKCK01000282">
    <property type="protein sequence ID" value="RSL87250.1"/>
    <property type="molecule type" value="Genomic_DNA"/>
</dbReference>
<sequence length="102" mass="11161">MSNDRGAAPDPRDPESLVRIIDPTPFHMLCMCSLVSLLALSTTVNSLRALSFTAHPNINKKIDATRQHQQDGGDAPIVPVIATVLALGYDAMMCWKCVLYYS</sequence>
<comment type="caution">
    <text evidence="1">The sequence shown here is derived from an EMBL/GenBank/DDBJ whole genome shotgun (WGS) entry which is preliminary data.</text>
</comment>
<keyword evidence="2" id="KW-1185">Reference proteome</keyword>
<evidence type="ECO:0000313" key="1">
    <source>
        <dbReference type="EMBL" id="RSL87250.1"/>
    </source>
</evidence>
<name>A0A428SBU4_9HYPO</name>
<proteinExistence type="predicted"/>
<protein>
    <submittedName>
        <fullName evidence="1">Uncharacterized protein</fullName>
    </submittedName>
</protein>
<reference evidence="1 2" key="1">
    <citation type="submission" date="2017-06" db="EMBL/GenBank/DDBJ databases">
        <title>Comparative genomic analysis of Ambrosia Fusariam Clade fungi.</title>
        <authorList>
            <person name="Stajich J.E."/>
            <person name="Carrillo J."/>
            <person name="Kijimoto T."/>
            <person name="Eskalen A."/>
            <person name="O'Donnell K."/>
            <person name="Kasson M."/>
        </authorList>
    </citation>
    <scope>NUCLEOTIDE SEQUENCE [LARGE SCALE GENOMIC DNA]</scope>
    <source>
        <strain evidence="1 2">NRRL62579</strain>
    </source>
</reference>
<accession>A0A428SBU4</accession>
<dbReference type="Proteomes" id="UP000287144">
    <property type="component" value="Unassembled WGS sequence"/>
</dbReference>